<gene>
    <name evidence="1" type="ORF">SINV_12801</name>
</gene>
<feature type="non-terminal residue" evidence="1">
    <location>
        <position position="54"/>
    </location>
</feature>
<feature type="non-terminal residue" evidence="1">
    <location>
        <position position="1"/>
    </location>
</feature>
<proteinExistence type="predicted"/>
<name>E9IY34_SOLIN</name>
<evidence type="ECO:0000313" key="1">
    <source>
        <dbReference type="EMBL" id="EFZ14524.1"/>
    </source>
</evidence>
<dbReference type="AlphaFoldDB" id="E9IY34"/>
<dbReference type="HOGENOM" id="CLU_3056521_0_0_1"/>
<accession>E9IY34</accession>
<sequence length="54" mass="6670">LFELEFCTSRYIISRKLLMDKLRAKWGIRARRYKNRIKERKTNEIRMLVGKRAL</sequence>
<reference evidence="1" key="1">
    <citation type="journal article" date="2011" name="Proc. Natl. Acad. Sci. U.S.A.">
        <title>The genome of the fire ant Solenopsis invicta.</title>
        <authorList>
            <person name="Wurm Y."/>
            <person name="Wang J."/>
            <person name="Riba-Grognuz O."/>
            <person name="Corona M."/>
            <person name="Nygaard S."/>
            <person name="Hunt B.G."/>
            <person name="Ingram K.K."/>
            <person name="Falquet L."/>
            <person name="Nipitwattanaphon M."/>
            <person name="Gotzek D."/>
            <person name="Dijkstra M.B."/>
            <person name="Oettler J."/>
            <person name="Comtesse F."/>
            <person name="Shih C.J."/>
            <person name="Wu W.J."/>
            <person name="Yang C.C."/>
            <person name="Thomas J."/>
            <person name="Beaudoing E."/>
            <person name="Pradervand S."/>
            <person name="Flegel V."/>
            <person name="Cook E.D."/>
            <person name="Fabbretti R."/>
            <person name="Stockinger H."/>
            <person name="Long L."/>
            <person name="Farmerie W.G."/>
            <person name="Oakey J."/>
            <person name="Boomsma J.J."/>
            <person name="Pamilo P."/>
            <person name="Yi S.V."/>
            <person name="Heinze J."/>
            <person name="Goodisman M.A."/>
            <person name="Farinelli L."/>
            <person name="Harshman K."/>
            <person name="Hulo N."/>
            <person name="Cerutti L."/>
            <person name="Xenarios I."/>
            <person name="Shoemaker D."/>
            <person name="Keller L."/>
        </authorList>
    </citation>
    <scope>NUCLEOTIDE SEQUENCE [LARGE SCALE GENOMIC DNA]</scope>
</reference>
<organism>
    <name type="scientific">Solenopsis invicta</name>
    <name type="common">Red imported fire ant</name>
    <name type="synonym">Solenopsis wagneri</name>
    <dbReference type="NCBI Taxonomy" id="13686"/>
    <lineage>
        <taxon>Eukaryota</taxon>
        <taxon>Metazoa</taxon>
        <taxon>Ecdysozoa</taxon>
        <taxon>Arthropoda</taxon>
        <taxon>Hexapoda</taxon>
        <taxon>Insecta</taxon>
        <taxon>Pterygota</taxon>
        <taxon>Neoptera</taxon>
        <taxon>Endopterygota</taxon>
        <taxon>Hymenoptera</taxon>
        <taxon>Apocrita</taxon>
        <taxon>Aculeata</taxon>
        <taxon>Formicoidea</taxon>
        <taxon>Formicidae</taxon>
        <taxon>Myrmicinae</taxon>
        <taxon>Solenopsis</taxon>
    </lineage>
</organism>
<dbReference type="EMBL" id="GL766893">
    <property type="protein sequence ID" value="EFZ14524.1"/>
    <property type="molecule type" value="Genomic_DNA"/>
</dbReference>
<protein>
    <submittedName>
        <fullName evidence="1">Uncharacterized protein</fullName>
    </submittedName>
</protein>